<sequence length="194" mass="22562">MIPLVCDLPALRKTAGFAHYASNHFCSFCRLRKTDISNAERSTWPKSRSWGEHYAIAKKWRDAPTQRKRDQLFDDHGLRWSELLRLEYWDPTKYALVDTMHNLFLGELRHHCMDVWSLAGIGERRTTPRALAVQSPEEQRTQLNRVVKALKNFSSKMLKAIRKDYILAVAQYNKIALPDQPEKKDIADALLVQV</sequence>
<gene>
    <name evidence="1" type="primary">L7N655</name>
</gene>
<keyword evidence="1" id="KW-0378">Hydrolase</keyword>
<dbReference type="AlphaFoldDB" id="A0A5K1JVX4"/>
<accession>A0A5K1JVX4</accession>
<dbReference type="PANTHER" id="PTHR46579">
    <property type="entry name" value="F5/8 TYPE C DOMAIN-CONTAINING PROTEIN-RELATED"/>
    <property type="match status" value="1"/>
</dbReference>
<reference evidence="1" key="1">
    <citation type="submission" date="2019-10" db="EMBL/GenBank/DDBJ databases">
        <authorList>
            <person name="Nor Muhammad N."/>
        </authorList>
    </citation>
    <scope>NUCLEOTIDE SEQUENCE</scope>
</reference>
<keyword evidence="1" id="KW-0645">Protease</keyword>
<organism evidence="1">
    <name type="scientific">Ganoderma boninense</name>
    <dbReference type="NCBI Taxonomy" id="34458"/>
    <lineage>
        <taxon>Eukaryota</taxon>
        <taxon>Fungi</taxon>
        <taxon>Dikarya</taxon>
        <taxon>Basidiomycota</taxon>
        <taxon>Agaricomycotina</taxon>
        <taxon>Agaricomycetes</taxon>
        <taxon>Polyporales</taxon>
        <taxon>Polyporaceae</taxon>
        <taxon>Ganoderma</taxon>
    </lineage>
</organism>
<dbReference type="EMBL" id="LR725089">
    <property type="protein sequence ID" value="VWO95769.1"/>
    <property type="molecule type" value="Genomic_DNA"/>
</dbReference>
<protein>
    <submittedName>
        <fullName evidence="1">Probable aminopeptidase N PepN (Lysyl aminopeptidase) (LYS-AP) (Alanine aminopeptidase)</fullName>
    </submittedName>
</protein>
<evidence type="ECO:0000313" key="1">
    <source>
        <dbReference type="EMBL" id="VWO95769.1"/>
    </source>
</evidence>
<dbReference type="GO" id="GO:0004177">
    <property type="term" value="F:aminopeptidase activity"/>
    <property type="evidence" value="ECO:0007669"/>
    <property type="project" value="UniProtKB-KW"/>
</dbReference>
<proteinExistence type="predicted"/>
<name>A0A5K1JVX4_9APHY</name>
<dbReference type="PANTHER" id="PTHR46579:SF2">
    <property type="entry name" value="C2H2-TYPE DOMAIN-CONTAINING PROTEIN"/>
    <property type="match status" value="1"/>
</dbReference>
<keyword evidence="1" id="KW-0031">Aminopeptidase</keyword>